<dbReference type="Gene3D" id="1.10.260.40">
    <property type="entry name" value="lambda repressor-like DNA-binding domains"/>
    <property type="match status" value="1"/>
</dbReference>
<evidence type="ECO:0000313" key="4">
    <source>
        <dbReference type="Proteomes" id="UP000565579"/>
    </source>
</evidence>
<dbReference type="PANTHER" id="PTHR47691">
    <property type="entry name" value="REGULATOR-RELATED"/>
    <property type="match status" value="1"/>
</dbReference>
<keyword evidence="4" id="KW-1185">Reference proteome</keyword>
<dbReference type="Proteomes" id="UP000565579">
    <property type="component" value="Unassembled WGS sequence"/>
</dbReference>
<dbReference type="CDD" id="cd00093">
    <property type="entry name" value="HTH_XRE"/>
    <property type="match status" value="1"/>
</dbReference>
<dbReference type="SMART" id="SM00028">
    <property type="entry name" value="TPR"/>
    <property type="match status" value="4"/>
</dbReference>
<dbReference type="InterPro" id="IPR002182">
    <property type="entry name" value="NB-ARC"/>
</dbReference>
<feature type="repeat" description="TPR" evidence="1">
    <location>
        <begin position="663"/>
        <end position="696"/>
    </location>
</feature>
<dbReference type="PROSITE" id="PS50943">
    <property type="entry name" value="HTH_CROC1"/>
    <property type="match status" value="1"/>
</dbReference>
<dbReference type="InterPro" id="IPR001387">
    <property type="entry name" value="Cro/C1-type_HTH"/>
</dbReference>
<comment type="caution">
    <text evidence="3">The sequence shown here is derived from an EMBL/GenBank/DDBJ whole genome shotgun (WGS) entry which is preliminary data.</text>
</comment>
<evidence type="ECO:0000256" key="1">
    <source>
        <dbReference type="PROSITE-ProRule" id="PRU00339"/>
    </source>
</evidence>
<accession>A0A7X0NY50</accession>
<proteinExistence type="predicted"/>
<dbReference type="GO" id="GO:0003677">
    <property type="term" value="F:DNA binding"/>
    <property type="evidence" value="ECO:0007669"/>
    <property type="project" value="InterPro"/>
</dbReference>
<reference evidence="3 4" key="1">
    <citation type="submission" date="2020-08" db="EMBL/GenBank/DDBJ databases">
        <title>Sequencing the genomes of 1000 actinobacteria strains.</title>
        <authorList>
            <person name="Klenk H.-P."/>
        </authorList>
    </citation>
    <scope>NUCLEOTIDE SEQUENCE [LARGE SCALE GENOMIC DNA]</scope>
    <source>
        <strain evidence="3 4">DSM 43768</strain>
    </source>
</reference>
<dbReference type="Pfam" id="PF13560">
    <property type="entry name" value="HTH_31"/>
    <property type="match status" value="1"/>
</dbReference>
<dbReference type="SUPFAM" id="SSF52540">
    <property type="entry name" value="P-loop containing nucleoside triphosphate hydrolases"/>
    <property type="match status" value="1"/>
</dbReference>
<dbReference type="InterPro" id="IPR027417">
    <property type="entry name" value="P-loop_NTPase"/>
</dbReference>
<keyword evidence="1" id="KW-0802">TPR repeat</keyword>
<dbReference type="PRINTS" id="PR00364">
    <property type="entry name" value="DISEASERSIST"/>
</dbReference>
<dbReference type="SUPFAM" id="SSF47413">
    <property type="entry name" value="lambda repressor-like DNA-binding domains"/>
    <property type="match status" value="1"/>
</dbReference>
<protein>
    <submittedName>
        <fullName evidence="3">Tetratricopeptide (TPR) repeat protein/transcriptional regulator with XRE-family HTH domain</fullName>
    </submittedName>
</protein>
<dbReference type="PROSITE" id="PS50005">
    <property type="entry name" value="TPR"/>
    <property type="match status" value="1"/>
</dbReference>
<dbReference type="AlphaFoldDB" id="A0A7X0NY50"/>
<gene>
    <name evidence="3" type="ORF">HD593_006588</name>
</gene>
<dbReference type="EMBL" id="JACHMI010000001">
    <property type="protein sequence ID" value="MBB6551793.1"/>
    <property type="molecule type" value="Genomic_DNA"/>
</dbReference>
<dbReference type="InterPro" id="IPR010982">
    <property type="entry name" value="Lambda_DNA-bd_dom_sf"/>
</dbReference>
<feature type="domain" description="HTH cro/C1-type" evidence="2">
    <location>
        <begin position="10"/>
        <end position="65"/>
    </location>
</feature>
<dbReference type="Gene3D" id="1.25.40.10">
    <property type="entry name" value="Tetratricopeptide repeat domain"/>
    <property type="match status" value="1"/>
</dbReference>
<evidence type="ECO:0000259" key="2">
    <source>
        <dbReference type="PROSITE" id="PS50943"/>
    </source>
</evidence>
<dbReference type="PANTHER" id="PTHR47691:SF3">
    <property type="entry name" value="HTH-TYPE TRANSCRIPTIONAL REGULATOR RV0890C-RELATED"/>
    <property type="match status" value="1"/>
</dbReference>
<dbReference type="RefSeq" id="WP_185105800.1">
    <property type="nucleotide sequence ID" value="NZ_JACHMI010000001.1"/>
</dbReference>
<organism evidence="3 4">
    <name type="scientific">Nonomuraea rubra</name>
    <dbReference type="NCBI Taxonomy" id="46180"/>
    <lineage>
        <taxon>Bacteria</taxon>
        <taxon>Bacillati</taxon>
        <taxon>Actinomycetota</taxon>
        <taxon>Actinomycetes</taxon>
        <taxon>Streptosporangiales</taxon>
        <taxon>Streptosporangiaceae</taxon>
        <taxon>Nonomuraea</taxon>
    </lineage>
</organism>
<dbReference type="Gene3D" id="3.40.50.300">
    <property type="entry name" value="P-loop containing nucleotide triphosphate hydrolases"/>
    <property type="match status" value="1"/>
</dbReference>
<dbReference type="InterPro" id="IPR019734">
    <property type="entry name" value="TPR_rpt"/>
</dbReference>
<dbReference type="InterPro" id="IPR011990">
    <property type="entry name" value="TPR-like_helical_dom_sf"/>
</dbReference>
<dbReference type="SMART" id="SM00530">
    <property type="entry name" value="HTH_XRE"/>
    <property type="match status" value="1"/>
</dbReference>
<dbReference type="GO" id="GO:0043531">
    <property type="term" value="F:ADP binding"/>
    <property type="evidence" value="ECO:0007669"/>
    <property type="project" value="InterPro"/>
</dbReference>
<name>A0A7X0NY50_9ACTN</name>
<sequence length="758" mass="81665">MAEREFGSLLRELRAAARLTIEELSEASGVSVRAIGDMERGKVSSPQRRTAEALADGLKLAAQDRTRFLATVKTRPRAGALAQLPADLPVFTGRRAELRQALAFLDERSQEARAVVIGAIGGMAGVGKTALALHWAHRIAVSYPDGQLWVDLRGFDRGGQVLDAGQALGGFLRALGVADSRIPAGTDDRAALFRSKLAGRRVLIVLDNARDSEQVRPLLPATAGCLAIVTSRNQLTGLAATHGARTLTLDVWKPDEAREALARRLGTDRVAAEPEAVTRILALCGHLPLAVAVVAARAAARPSFALADIAAELNEAHGTLDAFHAPDGIDPRAVFSWSYQALSPDAARLFRLLGLHPGPDITLPAAASLAALPARRVRVLLEECGAAHLVTEHAPGRWRLHDLLRAYAAGTAEEQDGPAERRRAFHRLLDHLLHSAHAADQVINPVVSTPIEPGPAQPGVVVDAFHDREQAAAWAARELQVVWAAQRQAEALGGFDRHLWQLAWTTVDAFSGHAWTLGRESLAFLTRAADAVKRDPGGARYVSAVVGWVAVQEHRIGRSQEAKARLRLLLRSPDSPAQSLDQARVHHDLGWIHGVLGEYDDALRHSLAALGHYLAVGNLPGHARELASVAWYHALLGHYDDAITSCEQAIARLAEQNMTAAEASAWDTLGYVHHHLGDHRQAIGCYLRSLDLYRHTGRPALEAEVLEHLGDAHHALGQADAAGGFWQQALDLLVPLDHSSSDRLRAKLSATAAIDRGR</sequence>
<dbReference type="SUPFAM" id="SSF48452">
    <property type="entry name" value="TPR-like"/>
    <property type="match status" value="1"/>
</dbReference>
<dbReference type="Pfam" id="PF13424">
    <property type="entry name" value="TPR_12"/>
    <property type="match status" value="1"/>
</dbReference>
<evidence type="ECO:0000313" key="3">
    <source>
        <dbReference type="EMBL" id="MBB6551793.1"/>
    </source>
</evidence>
<dbReference type="Pfam" id="PF00931">
    <property type="entry name" value="NB-ARC"/>
    <property type="match status" value="1"/>
</dbReference>